<dbReference type="AlphaFoldDB" id="A0A1C4FCP5"/>
<dbReference type="Proteomes" id="UP000196052">
    <property type="component" value="Unassembled WGS sequence"/>
</dbReference>
<protein>
    <submittedName>
        <fullName evidence="2">Uncharacterized protein</fullName>
    </submittedName>
</protein>
<evidence type="ECO:0000256" key="1">
    <source>
        <dbReference type="SAM" id="Phobius"/>
    </source>
</evidence>
<dbReference type="RefSeq" id="WP_088123119.1">
    <property type="nucleotide sequence ID" value="NZ_FMBE01000014.1"/>
</dbReference>
<dbReference type="EMBL" id="FMBE01000014">
    <property type="protein sequence ID" value="SCC53614.1"/>
    <property type="molecule type" value="Genomic_DNA"/>
</dbReference>
<evidence type="ECO:0000313" key="3">
    <source>
        <dbReference type="Proteomes" id="UP000196052"/>
    </source>
</evidence>
<accession>A0A1C4FCP5</accession>
<gene>
    <name evidence="2" type="ORF">BC05F1_04265</name>
</gene>
<proteinExistence type="predicted"/>
<name>A0A1C4FCP5_9BACI</name>
<evidence type="ECO:0000313" key="2">
    <source>
        <dbReference type="EMBL" id="SCC53614.1"/>
    </source>
</evidence>
<reference evidence="3" key="1">
    <citation type="submission" date="2016-08" db="EMBL/GenBank/DDBJ databases">
        <authorList>
            <person name="Loux V."/>
            <person name="Rue O."/>
        </authorList>
    </citation>
    <scope>NUCLEOTIDE SEQUENCE [LARGE SCALE GENOMIC DNA]</scope>
    <source>
        <strain evidence="3">INRA Bc05-F1</strain>
    </source>
</reference>
<keyword evidence="1" id="KW-0472">Membrane</keyword>
<organism evidence="2 3">
    <name type="scientific">Bacillus wiedmannii</name>
    <dbReference type="NCBI Taxonomy" id="1890302"/>
    <lineage>
        <taxon>Bacteria</taxon>
        <taxon>Bacillati</taxon>
        <taxon>Bacillota</taxon>
        <taxon>Bacilli</taxon>
        <taxon>Bacillales</taxon>
        <taxon>Bacillaceae</taxon>
        <taxon>Bacillus</taxon>
        <taxon>Bacillus cereus group</taxon>
    </lineage>
</organism>
<keyword evidence="1" id="KW-0812">Transmembrane</keyword>
<keyword evidence="1" id="KW-1133">Transmembrane helix</keyword>
<feature type="transmembrane region" description="Helical" evidence="1">
    <location>
        <begin position="43"/>
        <end position="61"/>
    </location>
</feature>
<feature type="transmembrane region" description="Helical" evidence="1">
    <location>
        <begin position="20"/>
        <end position="37"/>
    </location>
</feature>
<sequence length="73" mass="9247">MWKKINNYKYHLKDLKFMIWLFPIIGLIYTYDFFYGLMFHQEFYWTNLIFIAMMLIGFLDIKKKIRNNDYRTD</sequence>